<accession>A0A1F6TV96</accession>
<reference evidence="1 2" key="1">
    <citation type="journal article" date="2016" name="Nat. Commun.">
        <title>Thousands of microbial genomes shed light on interconnected biogeochemical processes in an aquifer system.</title>
        <authorList>
            <person name="Anantharaman K."/>
            <person name="Brown C.T."/>
            <person name="Hug L.A."/>
            <person name="Sharon I."/>
            <person name="Castelle C.J."/>
            <person name="Probst A.J."/>
            <person name="Thomas B.C."/>
            <person name="Singh A."/>
            <person name="Wilkins M.J."/>
            <person name="Karaoz U."/>
            <person name="Brodie E.L."/>
            <person name="Williams K.H."/>
            <person name="Hubbard S.S."/>
            <person name="Banfield J.F."/>
        </authorList>
    </citation>
    <scope>NUCLEOTIDE SEQUENCE [LARGE SCALE GENOMIC DNA]</scope>
</reference>
<evidence type="ECO:0008006" key="3">
    <source>
        <dbReference type="Google" id="ProtNLM"/>
    </source>
</evidence>
<dbReference type="Pfam" id="PF01904">
    <property type="entry name" value="DUF72"/>
    <property type="match status" value="1"/>
</dbReference>
<dbReference type="Proteomes" id="UP000178885">
    <property type="component" value="Unassembled WGS sequence"/>
</dbReference>
<dbReference type="AlphaFoldDB" id="A0A1F6TV96"/>
<name>A0A1F6TV96_9PROT</name>
<comment type="caution">
    <text evidence="1">The sequence shown here is derived from an EMBL/GenBank/DDBJ whole genome shotgun (WGS) entry which is preliminary data.</text>
</comment>
<sequence>MSEPILIGTRGWEHEDWRGGFYPPELPADWRFGYYSNLLRSVLVPGETWETAGVEDARRWVEDSDPAFRFVLELPAGLSHPASADAVEQRLMEFFRLIGPIRAQVAGLLIRVTPESPPDRAWLEALLELLAPTHPLCADLPGAWRMPEYMDCLARHHAGLFWRTGDGPAPRPGGRLMVALAQEGEPKAQRRLIEALARWQGEQGVAALIFDTPGKAPEQARQARLLAELMMV</sequence>
<proteinExistence type="predicted"/>
<evidence type="ECO:0000313" key="1">
    <source>
        <dbReference type="EMBL" id="OGI48969.1"/>
    </source>
</evidence>
<organism evidence="1 2">
    <name type="scientific">Candidatus Muproteobacteria bacterium RBG_16_65_34</name>
    <dbReference type="NCBI Taxonomy" id="1817760"/>
    <lineage>
        <taxon>Bacteria</taxon>
        <taxon>Pseudomonadati</taxon>
        <taxon>Pseudomonadota</taxon>
        <taxon>Candidatus Muproteobacteria</taxon>
    </lineage>
</organism>
<gene>
    <name evidence="1" type="ORF">A2151_08820</name>
</gene>
<dbReference type="EMBL" id="MFSU01000013">
    <property type="protein sequence ID" value="OGI48969.1"/>
    <property type="molecule type" value="Genomic_DNA"/>
</dbReference>
<dbReference type="InterPro" id="IPR002763">
    <property type="entry name" value="DUF72"/>
</dbReference>
<dbReference type="Gene3D" id="3.20.20.410">
    <property type="entry name" value="Protein of unknown function UPF0759"/>
    <property type="match status" value="1"/>
</dbReference>
<evidence type="ECO:0000313" key="2">
    <source>
        <dbReference type="Proteomes" id="UP000178885"/>
    </source>
</evidence>
<protein>
    <recommendedName>
        <fullName evidence="3">DUF72 domain-containing protein</fullName>
    </recommendedName>
</protein>
<dbReference type="PANTHER" id="PTHR30348">
    <property type="entry name" value="UNCHARACTERIZED PROTEIN YECE"/>
    <property type="match status" value="1"/>
</dbReference>
<dbReference type="SUPFAM" id="SSF117396">
    <property type="entry name" value="TM1631-like"/>
    <property type="match status" value="1"/>
</dbReference>
<dbReference type="PANTHER" id="PTHR30348:SF4">
    <property type="entry name" value="DUF72 DOMAIN-CONTAINING PROTEIN"/>
    <property type="match status" value="1"/>
</dbReference>
<dbReference type="InterPro" id="IPR036520">
    <property type="entry name" value="UPF0759_sf"/>
</dbReference>